<dbReference type="Pfam" id="PF06330">
    <property type="entry name" value="TRI5"/>
    <property type="match status" value="1"/>
</dbReference>
<keyword evidence="4" id="KW-1185">Reference proteome</keyword>
<dbReference type="GO" id="GO:0016838">
    <property type="term" value="F:carbon-oxygen lyase activity, acting on phosphates"/>
    <property type="evidence" value="ECO:0007669"/>
    <property type="project" value="InterPro"/>
</dbReference>
<dbReference type="EMBL" id="ML122259">
    <property type="protein sequence ID" value="RPD62212.1"/>
    <property type="molecule type" value="Genomic_DNA"/>
</dbReference>
<evidence type="ECO:0000313" key="3">
    <source>
        <dbReference type="EMBL" id="RPD62212.1"/>
    </source>
</evidence>
<dbReference type="Proteomes" id="UP000313359">
    <property type="component" value="Unassembled WGS sequence"/>
</dbReference>
<proteinExistence type="inferred from homology"/>
<reference evidence="3" key="1">
    <citation type="journal article" date="2018" name="Genome Biol. Evol.">
        <title>Genomics and development of Lentinus tigrinus, a white-rot wood-decaying mushroom with dimorphic fruiting bodies.</title>
        <authorList>
            <person name="Wu B."/>
            <person name="Xu Z."/>
            <person name="Knudson A."/>
            <person name="Carlson A."/>
            <person name="Chen N."/>
            <person name="Kovaka S."/>
            <person name="LaButti K."/>
            <person name="Lipzen A."/>
            <person name="Pennachio C."/>
            <person name="Riley R."/>
            <person name="Schakwitz W."/>
            <person name="Umezawa K."/>
            <person name="Ohm R.A."/>
            <person name="Grigoriev I.V."/>
            <person name="Nagy L.G."/>
            <person name="Gibbons J."/>
            <person name="Hibbett D."/>
        </authorList>
    </citation>
    <scope>NUCLEOTIDE SEQUENCE [LARGE SCALE GENOMIC DNA]</scope>
    <source>
        <strain evidence="3">ALCF2SS1-6</strain>
    </source>
</reference>
<organism evidence="3 4">
    <name type="scientific">Lentinus tigrinus ALCF2SS1-6</name>
    <dbReference type="NCBI Taxonomy" id="1328759"/>
    <lineage>
        <taxon>Eukaryota</taxon>
        <taxon>Fungi</taxon>
        <taxon>Dikarya</taxon>
        <taxon>Basidiomycota</taxon>
        <taxon>Agaricomycotina</taxon>
        <taxon>Agaricomycetes</taxon>
        <taxon>Polyporales</taxon>
        <taxon>Polyporaceae</taxon>
        <taxon>Lentinus</taxon>
    </lineage>
</organism>
<dbReference type="Gene3D" id="1.10.600.10">
    <property type="entry name" value="Farnesyl Diphosphate Synthase"/>
    <property type="match status" value="1"/>
</dbReference>
<accession>A0A5C2SEN8</accession>
<dbReference type="InterPro" id="IPR008949">
    <property type="entry name" value="Isoprenoid_synthase_dom_sf"/>
</dbReference>
<name>A0A5C2SEN8_9APHY</name>
<protein>
    <submittedName>
        <fullName evidence="3">Terpenoid synthase</fullName>
    </submittedName>
</protein>
<dbReference type="OrthoDB" id="2998174at2759"/>
<evidence type="ECO:0000256" key="2">
    <source>
        <dbReference type="ARBA" id="ARBA00023239"/>
    </source>
</evidence>
<dbReference type="InterPro" id="IPR024652">
    <property type="entry name" value="Trichodiene_synth"/>
</dbReference>
<keyword evidence="2" id="KW-0456">Lyase</keyword>
<comment type="similarity">
    <text evidence="1">Belongs to the trichodiene synthase family.</text>
</comment>
<evidence type="ECO:0000313" key="4">
    <source>
        <dbReference type="Proteomes" id="UP000313359"/>
    </source>
</evidence>
<dbReference type="STRING" id="1328759.A0A5C2SEN8"/>
<sequence>MVCRSGTPTRTTRLLALRTPTKSEEVPGIPVDARCYNFANLHTDPHLETRDIIRDFLKRSKYEPHVTPPNAGLRAAVTECIVAWKSSDSVEAIEKLVDSACAWAETGYGHTSPQHLHYIALYTAVILYIDDVGGEHLDAIRQFAARFIWGEKQLSPALDTLVDLMRGAHQLWTDVGADAIIAGTLDAVTAMYIEYTTQDMEIKPQATLYPYYLRTRSGICPPYIHFIFMSSWRATADTYMERWVVGANDILSFYKEQLAGETKNYMHMRACAEQTTPVQVLRTLCEEVLECDRKVLALSAGNNELADLWKKYVQGTLEFHANTRRYRLFELGFSWKEKEL</sequence>
<dbReference type="SFLD" id="SFLDS00005">
    <property type="entry name" value="Isoprenoid_Synthase_Type_I"/>
    <property type="match status" value="1"/>
</dbReference>
<gene>
    <name evidence="3" type="ORF">L227DRAFT_609458</name>
</gene>
<dbReference type="SUPFAM" id="SSF48576">
    <property type="entry name" value="Terpenoid synthases"/>
    <property type="match status" value="1"/>
</dbReference>
<evidence type="ECO:0000256" key="1">
    <source>
        <dbReference type="ARBA" id="ARBA00007946"/>
    </source>
</evidence>
<dbReference type="AlphaFoldDB" id="A0A5C2SEN8"/>
<dbReference type="SFLD" id="SFLDG01021">
    <property type="entry name" value="Trichodiene_Synthase_Like"/>
    <property type="match status" value="1"/>
</dbReference>